<evidence type="ECO:0000313" key="18">
    <source>
        <dbReference type="Proteomes" id="UP000033861"/>
    </source>
</evidence>
<feature type="transmembrane region" description="Helical" evidence="16">
    <location>
        <begin position="163"/>
        <end position="194"/>
    </location>
</feature>
<dbReference type="GO" id="GO:0051301">
    <property type="term" value="P:cell division"/>
    <property type="evidence" value="ECO:0007669"/>
    <property type="project" value="InterPro"/>
</dbReference>
<protein>
    <recommendedName>
        <fullName evidence="12">Probable peptidoglycan glycosyltransferase FtsW</fullName>
        <ecNumber evidence="14">2.4.99.28</ecNumber>
    </recommendedName>
    <alternativeName>
        <fullName evidence="13">Cell division protein FtsW</fullName>
    </alternativeName>
    <alternativeName>
        <fullName evidence="10">Cell wall polymerase</fullName>
    </alternativeName>
    <alternativeName>
        <fullName evidence="9">Peptidoglycan polymerase</fullName>
    </alternativeName>
</protein>
<feature type="transmembrane region" description="Helical" evidence="16">
    <location>
        <begin position="206"/>
        <end position="224"/>
    </location>
</feature>
<keyword evidence="2" id="KW-0328">Glycosyltransferase</keyword>
<keyword evidence="8 16" id="KW-0472">Membrane</keyword>
<evidence type="ECO:0000256" key="6">
    <source>
        <dbReference type="ARBA" id="ARBA00022984"/>
    </source>
</evidence>
<feature type="transmembrane region" description="Helical" evidence="16">
    <location>
        <begin position="325"/>
        <end position="349"/>
    </location>
</feature>
<proteinExistence type="inferred from homology"/>
<reference evidence="17 18" key="1">
    <citation type="journal article" date="2015" name="Nature">
        <title>rRNA introns, odd ribosomes, and small enigmatic genomes across a large radiation of phyla.</title>
        <authorList>
            <person name="Brown C.T."/>
            <person name="Hug L.A."/>
            <person name="Thomas B.C."/>
            <person name="Sharon I."/>
            <person name="Castelle C.J."/>
            <person name="Singh A."/>
            <person name="Wilkins M.J."/>
            <person name="Williams K.H."/>
            <person name="Banfield J.F."/>
        </authorList>
    </citation>
    <scope>NUCLEOTIDE SEQUENCE [LARGE SCALE GENOMIC DNA]</scope>
</reference>
<evidence type="ECO:0000256" key="10">
    <source>
        <dbReference type="ARBA" id="ARBA00033270"/>
    </source>
</evidence>
<evidence type="ECO:0000313" key="17">
    <source>
        <dbReference type="EMBL" id="KKT44489.1"/>
    </source>
</evidence>
<evidence type="ECO:0000256" key="2">
    <source>
        <dbReference type="ARBA" id="ARBA00022676"/>
    </source>
</evidence>
<dbReference type="Pfam" id="PF01098">
    <property type="entry name" value="FTSW_RODA_SPOVE"/>
    <property type="match status" value="1"/>
</dbReference>
<dbReference type="GO" id="GO:0005886">
    <property type="term" value="C:plasma membrane"/>
    <property type="evidence" value="ECO:0007669"/>
    <property type="project" value="TreeGrafter"/>
</dbReference>
<dbReference type="PANTHER" id="PTHR30474">
    <property type="entry name" value="CELL CYCLE PROTEIN"/>
    <property type="match status" value="1"/>
</dbReference>
<dbReference type="EMBL" id="LCHZ01000048">
    <property type="protein sequence ID" value="KKT44489.1"/>
    <property type="molecule type" value="Genomic_DNA"/>
</dbReference>
<sequence>MLGSLGSCVLSSVSGWLSFKRVKPKNNKRSGLALTILAGGVILAIFGLLAIYDASVVEGYKDFSDKFHFVKQQAVWLVIGIVVSLFAAGFPLATLKKYSHVFLLGCLFLMVLVLIPGIGSKFLGARRWIIFGPIVIQPSELIKIALILYLARWLEVSRSLKQFLALLGLCLGLVMLQPDLGTGVVIVGTCFILYYLSGANLKDISIFMGLLVITMSVLVFASPYRMNRLKTFMDPTSDPLGASYHINQVLYGLGSGGLTGVGVGQSRQKFAYLPEATTDSIFVIIAEEFGFIGGAAVILGLVGLCLASLNIAAKTTDRFDKLLSSGVSLLFLTQIFVNLSAMTALMPLTGVPLPFISYGGSSLVTNFLSLGLLANVAKKL</sequence>
<evidence type="ECO:0000256" key="5">
    <source>
        <dbReference type="ARBA" id="ARBA00022960"/>
    </source>
</evidence>
<evidence type="ECO:0000256" key="11">
    <source>
        <dbReference type="ARBA" id="ARBA00038053"/>
    </source>
</evidence>
<evidence type="ECO:0000256" key="3">
    <source>
        <dbReference type="ARBA" id="ARBA00022679"/>
    </source>
</evidence>
<dbReference type="EC" id="2.4.99.28" evidence="14"/>
<evidence type="ECO:0000256" key="12">
    <source>
        <dbReference type="ARBA" id="ARBA00041185"/>
    </source>
</evidence>
<dbReference type="InterPro" id="IPR001182">
    <property type="entry name" value="FtsW/RodA"/>
</dbReference>
<dbReference type="STRING" id="1618404.UW35_C0048G0002"/>
<feature type="transmembrane region" description="Helical" evidence="16">
    <location>
        <begin position="31"/>
        <end position="52"/>
    </location>
</feature>
<evidence type="ECO:0000256" key="8">
    <source>
        <dbReference type="ARBA" id="ARBA00023136"/>
    </source>
</evidence>
<accession>A0A0G1K9E6</accession>
<dbReference type="GO" id="GO:0008955">
    <property type="term" value="F:peptidoglycan glycosyltransferase activity"/>
    <property type="evidence" value="ECO:0007669"/>
    <property type="project" value="UniProtKB-EC"/>
</dbReference>
<name>A0A0G1K9E6_9BACT</name>
<comment type="subcellular location">
    <subcellularLocation>
        <location evidence="1">Membrane</location>
        <topology evidence="1">Multi-pass membrane protein</topology>
    </subcellularLocation>
</comment>
<organism evidence="17 18">
    <name type="scientific">Candidatus Collierbacteria bacterium GW2011_GWF2_44_15</name>
    <dbReference type="NCBI Taxonomy" id="1618404"/>
    <lineage>
        <taxon>Bacteria</taxon>
        <taxon>Candidatus Collieribacteriota</taxon>
    </lineage>
</organism>
<keyword evidence="5" id="KW-0133">Cell shape</keyword>
<feature type="transmembrane region" description="Helical" evidence="16">
    <location>
        <begin position="355"/>
        <end position="377"/>
    </location>
</feature>
<dbReference type="GO" id="GO:0015648">
    <property type="term" value="F:lipid-linked peptidoglycan transporter activity"/>
    <property type="evidence" value="ECO:0007669"/>
    <property type="project" value="TreeGrafter"/>
</dbReference>
<keyword evidence="7 16" id="KW-1133">Transmembrane helix</keyword>
<dbReference type="GO" id="GO:0008360">
    <property type="term" value="P:regulation of cell shape"/>
    <property type="evidence" value="ECO:0007669"/>
    <property type="project" value="UniProtKB-KW"/>
</dbReference>
<keyword evidence="6" id="KW-0573">Peptidoglycan synthesis</keyword>
<dbReference type="GO" id="GO:0009252">
    <property type="term" value="P:peptidoglycan biosynthetic process"/>
    <property type="evidence" value="ECO:0007669"/>
    <property type="project" value="UniProtKB-KW"/>
</dbReference>
<evidence type="ECO:0000256" key="4">
    <source>
        <dbReference type="ARBA" id="ARBA00022692"/>
    </source>
</evidence>
<evidence type="ECO:0000256" key="1">
    <source>
        <dbReference type="ARBA" id="ARBA00004141"/>
    </source>
</evidence>
<comment type="caution">
    <text evidence="17">The sequence shown here is derived from an EMBL/GenBank/DDBJ whole genome shotgun (WGS) entry which is preliminary data.</text>
</comment>
<comment type="similarity">
    <text evidence="11">Belongs to the SEDS family. FtsW subfamily.</text>
</comment>
<comment type="catalytic activity">
    <reaction evidence="15">
        <text>[GlcNAc-(1-&gt;4)-Mur2Ac(oyl-L-Ala-gamma-D-Glu-L-Lys-D-Ala-D-Ala)](n)-di-trans,octa-cis-undecaprenyl diphosphate + beta-D-GlcNAc-(1-&gt;4)-Mur2Ac(oyl-L-Ala-gamma-D-Glu-L-Lys-D-Ala-D-Ala)-di-trans,octa-cis-undecaprenyl diphosphate = [GlcNAc-(1-&gt;4)-Mur2Ac(oyl-L-Ala-gamma-D-Glu-L-Lys-D-Ala-D-Ala)](n+1)-di-trans,octa-cis-undecaprenyl diphosphate + di-trans,octa-cis-undecaprenyl diphosphate + H(+)</text>
        <dbReference type="Rhea" id="RHEA:23708"/>
        <dbReference type="Rhea" id="RHEA-COMP:9602"/>
        <dbReference type="Rhea" id="RHEA-COMP:9603"/>
        <dbReference type="ChEBI" id="CHEBI:15378"/>
        <dbReference type="ChEBI" id="CHEBI:58405"/>
        <dbReference type="ChEBI" id="CHEBI:60033"/>
        <dbReference type="ChEBI" id="CHEBI:78435"/>
        <dbReference type="EC" id="2.4.99.28"/>
    </reaction>
</comment>
<evidence type="ECO:0000256" key="15">
    <source>
        <dbReference type="ARBA" id="ARBA00049902"/>
    </source>
</evidence>
<gene>
    <name evidence="17" type="ORF">UW35_C0048G0002</name>
</gene>
<evidence type="ECO:0000256" key="16">
    <source>
        <dbReference type="SAM" id="Phobius"/>
    </source>
</evidence>
<feature type="transmembrane region" description="Helical" evidence="16">
    <location>
        <begin position="98"/>
        <end position="116"/>
    </location>
</feature>
<keyword evidence="3" id="KW-0808">Transferase</keyword>
<evidence type="ECO:0000256" key="13">
    <source>
        <dbReference type="ARBA" id="ARBA00041418"/>
    </source>
</evidence>
<feature type="transmembrane region" description="Helical" evidence="16">
    <location>
        <begin position="128"/>
        <end position="151"/>
    </location>
</feature>
<dbReference type="AlphaFoldDB" id="A0A0G1K9E6"/>
<keyword evidence="4 16" id="KW-0812">Transmembrane</keyword>
<dbReference type="PANTHER" id="PTHR30474:SF2">
    <property type="entry name" value="PEPTIDOGLYCAN GLYCOSYLTRANSFERASE FTSW-RELATED"/>
    <property type="match status" value="1"/>
</dbReference>
<dbReference type="Proteomes" id="UP000033861">
    <property type="component" value="Unassembled WGS sequence"/>
</dbReference>
<evidence type="ECO:0000256" key="9">
    <source>
        <dbReference type="ARBA" id="ARBA00032370"/>
    </source>
</evidence>
<evidence type="ECO:0000256" key="14">
    <source>
        <dbReference type="ARBA" id="ARBA00044770"/>
    </source>
</evidence>
<feature type="transmembrane region" description="Helical" evidence="16">
    <location>
        <begin position="73"/>
        <end position="92"/>
    </location>
</feature>
<feature type="transmembrane region" description="Helical" evidence="16">
    <location>
        <begin position="289"/>
        <end position="313"/>
    </location>
</feature>
<dbReference type="GO" id="GO:0032153">
    <property type="term" value="C:cell division site"/>
    <property type="evidence" value="ECO:0007669"/>
    <property type="project" value="TreeGrafter"/>
</dbReference>
<evidence type="ECO:0000256" key="7">
    <source>
        <dbReference type="ARBA" id="ARBA00022989"/>
    </source>
</evidence>